<reference evidence="1" key="1">
    <citation type="submission" date="2021-06" db="EMBL/GenBank/DDBJ databases">
        <authorList>
            <person name="Kallberg Y."/>
            <person name="Tangrot J."/>
            <person name="Rosling A."/>
        </authorList>
    </citation>
    <scope>NUCLEOTIDE SEQUENCE</scope>
    <source>
        <strain evidence="1">CL356</strain>
    </source>
</reference>
<comment type="caution">
    <text evidence="1">The sequence shown here is derived from an EMBL/GenBank/DDBJ whole genome shotgun (WGS) entry which is preliminary data.</text>
</comment>
<protein>
    <submittedName>
        <fullName evidence="1">7694_t:CDS:1</fullName>
    </submittedName>
</protein>
<sequence>MVGENHQDIGQNRTLFGSISQEGGMADTRTETGRPRTRSRLGSPLGYLLRLLEGGPQQWAVVGFHGFALPLERWSTRVCFDPKDRYHLELNHEETSWRVDENFQSNRAPACTLGQNYGCSRPEIALLEASCRPWEVVTLGVGGFRSPGYIKSHDIASYPTPTSHPSSRVHLPVPDYGTINHASSFMNGKTTHFGNWKGTDVDLSPGGQDLGKTFEDTYSSQYMQLFIPDMCDDALHSPLGSLSTSPNDSESSFG</sequence>
<keyword evidence="2" id="KW-1185">Reference proteome</keyword>
<evidence type="ECO:0000313" key="2">
    <source>
        <dbReference type="Proteomes" id="UP000789525"/>
    </source>
</evidence>
<dbReference type="Proteomes" id="UP000789525">
    <property type="component" value="Unassembled WGS sequence"/>
</dbReference>
<feature type="non-terminal residue" evidence="1">
    <location>
        <position position="254"/>
    </location>
</feature>
<name>A0ACA9M5S4_9GLOM</name>
<evidence type="ECO:0000313" key="1">
    <source>
        <dbReference type="EMBL" id="CAG8568964.1"/>
    </source>
</evidence>
<proteinExistence type="predicted"/>
<accession>A0ACA9M5S4</accession>
<dbReference type="EMBL" id="CAJVPT010010289">
    <property type="protein sequence ID" value="CAG8568964.1"/>
    <property type="molecule type" value="Genomic_DNA"/>
</dbReference>
<organism evidence="1 2">
    <name type="scientific">Acaulospora colombiana</name>
    <dbReference type="NCBI Taxonomy" id="27376"/>
    <lineage>
        <taxon>Eukaryota</taxon>
        <taxon>Fungi</taxon>
        <taxon>Fungi incertae sedis</taxon>
        <taxon>Mucoromycota</taxon>
        <taxon>Glomeromycotina</taxon>
        <taxon>Glomeromycetes</taxon>
        <taxon>Diversisporales</taxon>
        <taxon>Acaulosporaceae</taxon>
        <taxon>Acaulospora</taxon>
    </lineage>
</organism>
<gene>
    <name evidence="1" type="ORF">ACOLOM_LOCUS5527</name>
</gene>